<feature type="domain" description="GerMN" evidence="1">
    <location>
        <begin position="63"/>
        <end position="151"/>
    </location>
</feature>
<organism evidence="2">
    <name type="scientific">Dictyoglomus thermophilum</name>
    <dbReference type="NCBI Taxonomy" id="14"/>
    <lineage>
        <taxon>Bacteria</taxon>
        <taxon>Pseudomonadati</taxon>
        <taxon>Dictyoglomota</taxon>
        <taxon>Dictyoglomia</taxon>
        <taxon>Dictyoglomales</taxon>
        <taxon>Dictyoglomaceae</taxon>
        <taxon>Dictyoglomus</taxon>
    </lineage>
</organism>
<reference evidence="2" key="1">
    <citation type="journal article" date="2020" name="mSystems">
        <title>Genome- and Community-Level Interaction Insights into Carbon Utilization and Element Cycling Functions of Hydrothermarchaeota in Hydrothermal Sediment.</title>
        <authorList>
            <person name="Zhou Z."/>
            <person name="Liu Y."/>
            <person name="Xu W."/>
            <person name="Pan J."/>
            <person name="Luo Z.H."/>
            <person name="Li M."/>
        </authorList>
    </citation>
    <scope>NUCLEOTIDE SEQUENCE [LARGE SCALE GENOMIC DNA]</scope>
    <source>
        <strain evidence="2">SpSt-81</strain>
    </source>
</reference>
<protein>
    <submittedName>
        <fullName evidence="2">Spore gernimation protein</fullName>
    </submittedName>
</protein>
<dbReference type="Pfam" id="PF10646">
    <property type="entry name" value="Germane"/>
    <property type="match status" value="1"/>
</dbReference>
<accession>A0A7C3MIX8</accession>
<evidence type="ECO:0000313" key="2">
    <source>
        <dbReference type="EMBL" id="HFX12835.1"/>
    </source>
</evidence>
<dbReference type="InterPro" id="IPR019606">
    <property type="entry name" value="GerMN"/>
</dbReference>
<evidence type="ECO:0000259" key="1">
    <source>
        <dbReference type="SMART" id="SM00909"/>
    </source>
</evidence>
<dbReference type="EMBL" id="DTIN01000009">
    <property type="protein sequence ID" value="HFX12835.1"/>
    <property type="molecule type" value="Genomic_DNA"/>
</dbReference>
<dbReference type="AlphaFoldDB" id="A0A7C3MIX8"/>
<comment type="caution">
    <text evidence="2">The sequence shown here is derived from an EMBL/GenBank/DDBJ whole genome shotgun (WGS) entry which is preliminary data.</text>
</comment>
<name>A0A7C3MIX8_DICTH</name>
<gene>
    <name evidence="2" type="ORF">ENW00_01550</name>
</gene>
<sequence>MRKIILIILFISLIIVTLAFLLTKEDISIRLYIYNPQKQALESKDINIKLTRLEKYFIKEKIYKEAINNLISYSDNNIYHLPIPKGTKILNISVKNNIAYIDFSDELRKNHPGGSLGEMLTVYSIVDTLTEFPEIKKVQILISGAVVETLVGHMDLTSPLERDLSLVK</sequence>
<proteinExistence type="predicted"/>
<dbReference type="SMART" id="SM00909">
    <property type="entry name" value="Germane"/>
    <property type="match status" value="1"/>
</dbReference>